<dbReference type="AlphaFoldDB" id="A0AAX1MZR3"/>
<dbReference type="Pfam" id="PF03567">
    <property type="entry name" value="Sulfotransfer_2"/>
    <property type="match status" value="1"/>
</dbReference>
<dbReference type="InterPro" id="IPR027417">
    <property type="entry name" value="P-loop_NTPase"/>
</dbReference>
<keyword evidence="2" id="KW-1185">Reference proteome</keyword>
<organism evidence="1 2">
    <name type="scientific">Flammeovirga yaeyamensis</name>
    <dbReference type="NCBI Taxonomy" id="367791"/>
    <lineage>
        <taxon>Bacteria</taxon>
        <taxon>Pseudomonadati</taxon>
        <taxon>Bacteroidota</taxon>
        <taxon>Cytophagia</taxon>
        <taxon>Cytophagales</taxon>
        <taxon>Flammeovirgaceae</taxon>
        <taxon>Flammeovirga</taxon>
    </lineage>
</organism>
<dbReference type="EMBL" id="CP076132">
    <property type="protein sequence ID" value="QWG00720.1"/>
    <property type="molecule type" value="Genomic_DNA"/>
</dbReference>
<dbReference type="RefSeq" id="WP_169666257.1">
    <property type="nucleotide sequence ID" value="NZ_CP076132.1"/>
</dbReference>
<evidence type="ECO:0000313" key="2">
    <source>
        <dbReference type="Proteomes" id="UP000678679"/>
    </source>
</evidence>
<proteinExistence type="predicted"/>
<dbReference type="InterPro" id="IPR005331">
    <property type="entry name" value="Sulfotransferase"/>
</dbReference>
<name>A0AAX1MZR3_9BACT</name>
<dbReference type="GO" id="GO:0008146">
    <property type="term" value="F:sulfotransferase activity"/>
    <property type="evidence" value="ECO:0007669"/>
    <property type="project" value="InterPro"/>
</dbReference>
<dbReference type="KEGG" id="fya:KMW28_13770"/>
<dbReference type="GO" id="GO:0016020">
    <property type="term" value="C:membrane"/>
    <property type="evidence" value="ECO:0007669"/>
    <property type="project" value="InterPro"/>
</dbReference>
<gene>
    <name evidence="1" type="ORF">KMW28_13770</name>
</gene>
<sequence length="231" mass="27369">MTYLKEKNLLFIHIPKNAGRSIEMGLNIISKKKLIENTATRSTINRGFTYLQRLTSNENIKNNLWGTLDYTLCAQHLTYQEIELLQLIDKPTLKNSFKFAVVRNPWDRALSSFKHFLEKDKKPTKKEFELFLSSWFDSKSNDHNIIAHKRNQIEYIRNIKGQNAMDQIIRFENLDNDFNELINNTGIKIDEKLPVLGKTQSILYRDFYTQEAKKISDKIFEEDIEMFKYTF</sequence>
<accession>A0AAX1MZR3</accession>
<evidence type="ECO:0000313" key="1">
    <source>
        <dbReference type="EMBL" id="QWG00720.1"/>
    </source>
</evidence>
<dbReference type="Gene3D" id="3.40.50.300">
    <property type="entry name" value="P-loop containing nucleotide triphosphate hydrolases"/>
    <property type="match status" value="1"/>
</dbReference>
<protein>
    <submittedName>
        <fullName evidence="1">Sulfotransferase family protein</fullName>
    </submittedName>
</protein>
<reference evidence="1 2" key="1">
    <citation type="submission" date="2021-05" db="EMBL/GenBank/DDBJ databases">
        <title>Comparative genomic studies on the polysaccharide-degrading batcterial strains of the Flammeovirga genus.</title>
        <authorList>
            <person name="Zewei F."/>
            <person name="Zheng Z."/>
            <person name="Yu L."/>
            <person name="Ruyue G."/>
            <person name="Yanhong M."/>
            <person name="Yuanyuan C."/>
            <person name="Jingyan G."/>
            <person name="Wenjun H."/>
        </authorList>
    </citation>
    <scope>NUCLEOTIDE SEQUENCE [LARGE SCALE GENOMIC DNA]</scope>
    <source>
        <strain evidence="1 2">NBRC:100898</strain>
    </source>
</reference>
<dbReference type="SUPFAM" id="SSF52540">
    <property type="entry name" value="P-loop containing nucleoside triphosphate hydrolases"/>
    <property type="match status" value="1"/>
</dbReference>
<dbReference type="Proteomes" id="UP000678679">
    <property type="component" value="Chromosome 1"/>
</dbReference>